<dbReference type="Proteomes" id="UP000281028">
    <property type="component" value="Unassembled WGS sequence"/>
</dbReference>
<keyword evidence="2" id="KW-1185">Reference proteome</keyword>
<dbReference type="AlphaFoldDB" id="A0A433WQ51"/>
<dbReference type="RefSeq" id="WP_127033820.1">
    <property type="nucleotide sequence ID" value="NZ_JAABOK010000001.1"/>
</dbReference>
<dbReference type="EMBL" id="RIAR02000001">
    <property type="protein sequence ID" value="NSL86947.1"/>
    <property type="molecule type" value="Genomic_DNA"/>
</dbReference>
<reference evidence="1" key="1">
    <citation type="submission" date="2020-05" db="EMBL/GenBank/DDBJ databases">
        <title>Chitinophaga laudate sp. nov., isolated from a tropical peat swamp.</title>
        <authorList>
            <person name="Goh C.B.S."/>
            <person name="Lee M.S."/>
            <person name="Parimannan S."/>
            <person name="Pasbakhsh P."/>
            <person name="Yule C.M."/>
            <person name="Rajandas H."/>
            <person name="Loke S."/>
            <person name="Croft L."/>
            <person name="Tan J.B.L."/>
        </authorList>
    </citation>
    <scope>NUCLEOTIDE SEQUENCE</scope>
    <source>
        <strain evidence="1">Mgbs1</strain>
    </source>
</reference>
<organism evidence="1 2">
    <name type="scientific">Chitinophaga solisilvae</name>
    <dbReference type="NCBI Taxonomy" id="1233460"/>
    <lineage>
        <taxon>Bacteria</taxon>
        <taxon>Pseudomonadati</taxon>
        <taxon>Bacteroidota</taxon>
        <taxon>Chitinophagia</taxon>
        <taxon>Chitinophagales</taxon>
        <taxon>Chitinophagaceae</taxon>
        <taxon>Chitinophaga</taxon>
    </lineage>
</organism>
<sequence length="71" mass="7336">MKKIKIGITAAALLAGLTSSYASTVKAIGTYITTLTTGRVYEVGTICTSSEILCGRLHSAGGRILGLVFKS</sequence>
<accession>A0A433WQ51</accession>
<comment type="caution">
    <text evidence="1">The sequence shown here is derived from an EMBL/GenBank/DDBJ whole genome shotgun (WGS) entry which is preliminary data.</text>
</comment>
<name>A0A433WQ51_9BACT</name>
<protein>
    <submittedName>
        <fullName evidence="1">Uncharacterized protein</fullName>
    </submittedName>
</protein>
<evidence type="ECO:0000313" key="1">
    <source>
        <dbReference type="EMBL" id="NSL86947.1"/>
    </source>
</evidence>
<gene>
    <name evidence="1" type="ORF">ECE50_008910</name>
</gene>
<proteinExistence type="predicted"/>
<evidence type="ECO:0000313" key="2">
    <source>
        <dbReference type="Proteomes" id="UP000281028"/>
    </source>
</evidence>